<dbReference type="Pfam" id="PF04545">
    <property type="entry name" value="Sigma70_r4"/>
    <property type="match status" value="1"/>
</dbReference>
<evidence type="ECO:0000256" key="2">
    <source>
        <dbReference type="ARBA" id="ARBA00023015"/>
    </source>
</evidence>
<accession>A0ABY5SHT5</accession>
<evidence type="ECO:0000259" key="6">
    <source>
        <dbReference type="Pfam" id="PF04542"/>
    </source>
</evidence>
<evidence type="ECO:0000256" key="3">
    <source>
        <dbReference type="ARBA" id="ARBA00023082"/>
    </source>
</evidence>
<dbReference type="InterPro" id="IPR014284">
    <property type="entry name" value="RNA_pol_sigma-70_dom"/>
</dbReference>
<sequence length="174" mass="20356">MQDLVRRAQQGDETAYIALFQQFEADIYRTAYVYVKSQEDALDVVQETAYRSYKSIATVAQPQYFKTWLIKIAISCAIDLLRRRKKVVRLKQEHYEAIAHGEHEDIPLSLSLKSLIDALDEEEKNVIMLRFYYDYTIRETAEMLDIPLGTAKTLLYRALKKLRIRAEEEDVNGQ</sequence>
<name>A0ABY5SHT5_9BACL</name>
<dbReference type="PANTHER" id="PTHR43133:SF51">
    <property type="entry name" value="RNA POLYMERASE SIGMA FACTOR"/>
    <property type="match status" value="1"/>
</dbReference>
<dbReference type="InterPro" id="IPR039425">
    <property type="entry name" value="RNA_pol_sigma-70-like"/>
</dbReference>
<evidence type="ECO:0000313" key="9">
    <source>
        <dbReference type="Proteomes" id="UP001057877"/>
    </source>
</evidence>
<evidence type="ECO:0000256" key="4">
    <source>
        <dbReference type="ARBA" id="ARBA00023125"/>
    </source>
</evidence>
<dbReference type="PANTHER" id="PTHR43133">
    <property type="entry name" value="RNA POLYMERASE ECF-TYPE SIGMA FACTO"/>
    <property type="match status" value="1"/>
</dbReference>
<dbReference type="SUPFAM" id="SSF88946">
    <property type="entry name" value="Sigma2 domain of RNA polymerase sigma factors"/>
    <property type="match status" value="1"/>
</dbReference>
<protein>
    <submittedName>
        <fullName evidence="8">Sigma-70 family RNA polymerase sigma factor</fullName>
    </submittedName>
</protein>
<keyword evidence="5" id="KW-0804">Transcription</keyword>
<dbReference type="NCBIfam" id="TIGR02937">
    <property type="entry name" value="sigma70-ECF"/>
    <property type="match status" value="1"/>
</dbReference>
<dbReference type="Gene3D" id="1.10.1740.10">
    <property type="match status" value="1"/>
</dbReference>
<dbReference type="Pfam" id="PF04542">
    <property type="entry name" value="Sigma70_r2"/>
    <property type="match status" value="1"/>
</dbReference>
<keyword evidence="2" id="KW-0805">Transcription regulation</keyword>
<evidence type="ECO:0000256" key="5">
    <source>
        <dbReference type="ARBA" id="ARBA00023163"/>
    </source>
</evidence>
<dbReference type="InterPro" id="IPR036388">
    <property type="entry name" value="WH-like_DNA-bd_sf"/>
</dbReference>
<reference evidence="8" key="1">
    <citation type="submission" date="2022-01" db="EMBL/GenBank/DDBJ databases">
        <title>Paenibacillus spongiae sp. nov., isolated from marine sponge.</title>
        <authorList>
            <person name="Li Z."/>
            <person name="Zhang M."/>
        </authorList>
    </citation>
    <scope>NUCLEOTIDE SEQUENCE</scope>
    <source>
        <strain evidence="8">PHS-Z3</strain>
    </source>
</reference>
<evidence type="ECO:0000256" key="1">
    <source>
        <dbReference type="ARBA" id="ARBA00010641"/>
    </source>
</evidence>
<evidence type="ECO:0000259" key="7">
    <source>
        <dbReference type="Pfam" id="PF04545"/>
    </source>
</evidence>
<dbReference type="Proteomes" id="UP001057877">
    <property type="component" value="Chromosome"/>
</dbReference>
<dbReference type="InterPro" id="IPR013325">
    <property type="entry name" value="RNA_pol_sigma_r2"/>
</dbReference>
<dbReference type="InterPro" id="IPR013324">
    <property type="entry name" value="RNA_pol_sigma_r3/r4-like"/>
</dbReference>
<feature type="domain" description="RNA polymerase sigma-70 region 4" evidence="7">
    <location>
        <begin position="116"/>
        <end position="163"/>
    </location>
</feature>
<dbReference type="SUPFAM" id="SSF88659">
    <property type="entry name" value="Sigma3 and sigma4 domains of RNA polymerase sigma factors"/>
    <property type="match status" value="1"/>
</dbReference>
<evidence type="ECO:0000313" key="8">
    <source>
        <dbReference type="EMBL" id="UVI33511.1"/>
    </source>
</evidence>
<dbReference type="InterPro" id="IPR007630">
    <property type="entry name" value="RNA_pol_sigma70_r4"/>
</dbReference>
<keyword evidence="4" id="KW-0238">DNA-binding</keyword>
<comment type="similarity">
    <text evidence="1">Belongs to the sigma-70 factor family. ECF subfamily.</text>
</comment>
<dbReference type="EMBL" id="CP091430">
    <property type="protein sequence ID" value="UVI33511.1"/>
    <property type="molecule type" value="Genomic_DNA"/>
</dbReference>
<feature type="domain" description="RNA polymerase sigma-70 region 2" evidence="6">
    <location>
        <begin position="19"/>
        <end position="86"/>
    </location>
</feature>
<gene>
    <name evidence="8" type="ORF">L1F29_01015</name>
</gene>
<dbReference type="Gene3D" id="1.10.10.10">
    <property type="entry name" value="Winged helix-like DNA-binding domain superfamily/Winged helix DNA-binding domain"/>
    <property type="match status" value="1"/>
</dbReference>
<keyword evidence="3" id="KW-0731">Sigma factor</keyword>
<keyword evidence="9" id="KW-1185">Reference proteome</keyword>
<organism evidence="8 9">
    <name type="scientific">Paenibacillus spongiae</name>
    <dbReference type="NCBI Taxonomy" id="2909671"/>
    <lineage>
        <taxon>Bacteria</taxon>
        <taxon>Bacillati</taxon>
        <taxon>Bacillota</taxon>
        <taxon>Bacilli</taxon>
        <taxon>Bacillales</taxon>
        <taxon>Paenibacillaceae</taxon>
        <taxon>Paenibacillus</taxon>
    </lineage>
</organism>
<proteinExistence type="inferred from homology"/>
<dbReference type="InterPro" id="IPR007627">
    <property type="entry name" value="RNA_pol_sigma70_r2"/>
</dbReference>
<dbReference type="CDD" id="cd06171">
    <property type="entry name" value="Sigma70_r4"/>
    <property type="match status" value="1"/>
</dbReference>